<evidence type="ECO:0000313" key="1">
    <source>
        <dbReference type="EMBL" id="KAJ8067494.1"/>
    </source>
</evidence>
<dbReference type="OrthoDB" id="3561344at2759"/>
<sequence length="126" mass="14010">MYPHPSPNNQSNPAPYSAKSTFIGLGSTYDSFSNRHPAVETVSYVVGCETVEETAKKFLEMKLIASLRGSERERKSQADLKLAIEYFYMGTVSNVCKGFEEWKILHPEINIPPVQMVFPTSGESSG</sequence>
<organism evidence="1 2">
    <name type="scientific">Sclerotinia nivalis</name>
    <dbReference type="NCBI Taxonomy" id="352851"/>
    <lineage>
        <taxon>Eukaryota</taxon>
        <taxon>Fungi</taxon>
        <taxon>Dikarya</taxon>
        <taxon>Ascomycota</taxon>
        <taxon>Pezizomycotina</taxon>
        <taxon>Leotiomycetes</taxon>
        <taxon>Helotiales</taxon>
        <taxon>Sclerotiniaceae</taxon>
        <taxon>Sclerotinia</taxon>
    </lineage>
</organism>
<proteinExistence type="predicted"/>
<comment type="caution">
    <text evidence="1">The sequence shown here is derived from an EMBL/GenBank/DDBJ whole genome shotgun (WGS) entry which is preliminary data.</text>
</comment>
<name>A0A9X0AS27_9HELO</name>
<dbReference type="AlphaFoldDB" id="A0A9X0AS27"/>
<dbReference type="Proteomes" id="UP001152300">
    <property type="component" value="Unassembled WGS sequence"/>
</dbReference>
<evidence type="ECO:0000313" key="2">
    <source>
        <dbReference type="Proteomes" id="UP001152300"/>
    </source>
</evidence>
<gene>
    <name evidence="1" type="ORF">OCU04_004838</name>
</gene>
<keyword evidence="2" id="KW-1185">Reference proteome</keyword>
<accession>A0A9X0AS27</accession>
<reference evidence="1" key="1">
    <citation type="submission" date="2022-11" db="EMBL/GenBank/DDBJ databases">
        <title>Genome Resource of Sclerotinia nivalis Strain SnTB1, a Plant Pathogen Isolated from American Ginseng.</title>
        <authorList>
            <person name="Fan S."/>
        </authorList>
    </citation>
    <scope>NUCLEOTIDE SEQUENCE</scope>
    <source>
        <strain evidence="1">SnTB1</strain>
    </source>
</reference>
<dbReference type="EMBL" id="JAPEIS010000004">
    <property type="protein sequence ID" value="KAJ8067494.1"/>
    <property type="molecule type" value="Genomic_DNA"/>
</dbReference>
<protein>
    <submittedName>
        <fullName evidence="1">Uncharacterized protein</fullName>
    </submittedName>
</protein>